<dbReference type="AlphaFoldDB" id="A0A9C7Q4F5"/>
<feature type="binding site" evidence="12">
    <location>
        <position position="334"/>
    </location>
    <ligand>
        <name>Fe cation</name>
        <dbReference type="ChEBI" id="CHEBI:24875"/>
    </ligand>
</feature>
<dbReference type="EC" id="1.13.11.5" evidence="4"/>
<protein>
    <recommendedName>
        <fullName evidence="4">homogentisate 1,2-dioxygenase</fullName>
        <ecNumber evidence="4">1.13.11.5</ecNumber>
    </recommendedName>
</protein>
<evidence type="ECO:0000256" key="7">
    <source>
        <dbReference type="ARBA" id="ARBA00022964"/>
    </source>
</evidence>
<feature type="binding site" evidence="12">
    <location>
        <position position="349"/>
    </location>
    <ligand>
        <name>homogentisate</name>
        <dbReference type="ChEBI" id="CHEBI:16169"/>
    </ligand>
</feature>
<dbReference type="InterPro" id="IPR011051">
    <property type="entry name" value="RmlC_Cupin_sf"/>
</dbReference>
<evidence type="ECO:0000313" key="15">
    <source>
        <dbReference type="EMBL" id="GJQ15800.1"/>
    </source>
</evidence>
<dbReference type="GO" id="GO:0046872">
    <property type="term" value="F:metal ion binding"/>
    <property type="evidence" value="ECO:0007669"/>
    <property type="project" value="UniProtKB-KW"/>
</dbReference>
<evidence type="ECO:0000256" key="9">
    <source>
        <dbReference type="ARBA" id="ARBA00023004"/>
    </source>
</evidence>
<keyword evidence="16" id="KW-1185">Reference proteome</keyword>
<evidence type="ECO:0000256" key="4">
    <source>
        <dbReference type="ARBA" id="ARBA00013127"/>
    </source>
</evidence>
<dbReference type="NCBIfam" id="TIGR01015">
    <property type="entry name" value="hmgA"/>
    <property type="match status" value="1"/>
</dbReference>
<evidence type="ECO:0000256" key="10">
    <source>
        <dbReference type="ARBA" id="ARBA00023232"/>
    </source>
</evidence>
<evidence type="ECO:0000256" key="6">
    <source>
        <dbReference type="ARBA" id="ARBA00022878"/>
    </source>
</evidence>
<comment type="similarity">
    <text evidence="3">Belongs to the homogentisate dioxygenase family.</text>
</comment>
<name>A0A9C7Q4F5_9RHOD</name>
<reference evidence="15" key="1">
    <citation type="journal article" date="2022" name="Proc. Natl. Acad. Sci. U.S.A.">
        <title>Life cycle and functional genomics of the unicellular red alga Galdieria for elucidating algal and plant evolution and industrial use.</title>
        <authorList>
            <person name="Hirooka S."/>
            <person name="Itabashi T."/>
            <person name="Ichinose T.M."/>
            <person name="Onuma R."/>
            <person name="Fujiwara T."/>
            <person name="Yamashita S."/>
            <person name="Jong L.W."/>
            <person name="Tomita R."/>
            <person name="Iwane A.H."/>
            <person name="Miyagishima S.Y."/>
        </authorList>
    </citation>
    <scope>NUCLEOTIDE SEQUENCE</scope>
    <source>
        <strain evidence="15">NBRC 102759</strain>
    </source>
</reference>
<dbReference type="GO" id="GO:0006559">
    <property type="term" value="P:L-phenylalanine catabolic process"/>
    <property type="evidence" value="ECO:0007669"/>
    <property type="project" value="UniProtKB-KW"/>
</dbReference>
<dbReference type="PANTHER" id="PTHR11056:SF0">
    <property type="entry name" value="HOMOGENTISATE 1,2-DIOXYGENASE"/>
    <property type="match status" value="1"/>
</dbReference>
<evidence type="ECO:0000313" key="16">
    <source>
        <dbReference type="Proteomes" id="UP001061958"/>
    </source>
</evidence>
<sequence>MEKPTSTIPLLSGYGSYFETEAIVGAIPKGQNNPQKCPFGLYAEQLSGSAFTMPREKNLRTWLYRILPSVKHGKVVAAPEEAPFLTEGTNLTPERLRWKPLDYSLFEKSTDFIQGLVTVGTQGDPTSRDGVAVHLYVANSSMENKCFFNSDGDWLIVPQEGGLRVQTELGLLPLHPGHIAVIPRGVKFRVELLDEKARGYICEVYTGHFELPDLGLIGSNGLAAPRDFHYPVAYYEEKEVPFTVIQKYGGQLFRFSLDHSPFDVVGWHGNYAPFIYDLSRFCPVNSVLYDHMDPSIFTVLTCKSSVPGLAVVDFVIFPPRWMTQEHTFRPPYFHRNCMTEYMGLIRGIYDAKAEGFVPGGASLHSMMSAHGPDATTFEKASHMELSPSRIGEESLAFMFETSRVLKLTDWALDPKHLDVHYIECWQSLKKLASLSLNKVD</sequence>
<dbReference type="CDD" id="cd07000">
    <property type="entry name" value="cupin_HGO_N"/>
    <property type="match status" value="1"/>
</dbReference>
<evidence type="ECO:0000256" key="5">
    <source>
        <dbReference type="ARBA" id="ARBA00022723"/>
    </source>
</evidence>
<evidence type="ECO:0000256" key="11">
    <source>
        <dbReference type="PIRSR" id="PIRSR605708-1"/>
    </source>
</evidence>
<gene>
    <name evidence="15" type="ORF">GpartN1_g7591.t1</name>
</gene>
<dbReference type="GO" id="GO:0004411">
    <property type="term" value="F:homogentisate 1,2-dioxygenase activity"/>
    <property type="evidence" value="ECO:0007669"/>
    <property type="project" value="UniProtKB-EC"/>
</dbReference>
<dbReference type="InterPro" id="IPR005708">
    <property type="entry name" value="Homogentis_dOase"/>
</dbReference>
<evidence type="ECO:0000256" key="2">
    <source>
        <dbReference type="ARBA" id="ARBA00004704"/>
    </source>
</evidence>
<keyword evidence="9 12" id="KW-0408">Iron</keyword>
<dbReference type="InterPro" id="IPR046451">
    <property type="entry name" value="HgmA_C"/>
</dbReference>
<comment type="cofactor">
    <cofactor evidence="1 12">
        <name>Fe cation</name>
        <dbReference type="ChEBI" id="CHEBI:24875"/>
    </cofactor>
</comment>
<comment type="pathway">
    <text evidence="2">Amino-acid degradation; L-phenylalanine degradation; acetoacetate and fumarate from L-phenylalanine: step 4/6.</text>
</comment>
<dbReference type="SUPFAM" id="SSF51182">
    <property type="entry name" value="RmlC-like cupins"/>
    <property type="match status" value="1"/>
</dbReference>
<feature type="binding site" evidence="12">
    <location>
        <position position="370"/>
    </location>
    <ligand>
        <name>Fe cation</name>
        <dbReference type="ChEBI" id="CHEBI:24875"/>
    </ligand>
</feature>
<dbReference type="InterPro" id="IPR014710">
    <property type="entry name" value="RmlC-like_jellyroll"/>
</dbReference>
<evidence type="ECO:0000256" key="1">
    <source>
        <dbReference type="ARBA" id="ARBA00001962"/>
    </source>
</evidence>
<feature type="active site" description="Proton acceptor" evidence="11">
    <location>
        <position position="291"/>
    </location>
</feature>
<evidence type="ECO:0000259" key="13">
    <source>
        <dbReference type="Pfam" id="PF04209"/>
    </source>
</evidence>
<dbReference type="PANTHER" id="PTHR11056">
    <property type="entry name" value="HOMOGENTISATE 1,2-DIOXYGENASE"/>
    <property type="match status" value="1"/>
</dbReference>
<dbReference type="EMBL" id="BQMJ01000075">
    <property type="protein sequence ID" value="GJQ15800.1"/>
    <property type="molecule type" value="Genomic_DNA"/>
</dbReference>
<feature type="binding site" evidence="12">
    <location>
        <position position="370"/>
    </location>
    <ligand>
        <name>homogentisate</name>
        <dbReference type="ChEBI" id="CHEBI:16169"/>
    </ligand>
</feature>
<evidence type="ECO:0000259" key="14">
    <source>
        <dbReference type="Pfam" id="PF20510"/>
    </source>
</evidence>
<feature type="binding site" evidence="12">
    <location>
        <position position="340"/>
    </location>
    <ligand>
        <name>Fe cation</name>
        <dbReference type="ChEBI" id="CHEBI:24875"/>
    </ligand>
</feature>
<keyword evidence="8" id="KW-0560">Oxidoreductase</keyword>
<dbReference type="OrthoDB" id="1689029at2759"/>
<dbReference type="InterPro" id="IPR046452">
    <property type="entry name" value="HgmA_N"/>
</dbReference>
<proteinExistence type="inferred from homology"/>
<evidence type="ECO:0000256" key="8">
    <source>
        <dbReference type="ARBA" id="ARBA00023002"/>
    </source>
</evidence>
<dbReference type="GO" id="GO:0006572">
    <property type="term" value="P:L-tyrosine catabolic process"/>
    <property type="evidence" value="ECO:0007669"/>
    <property type="project" value="UniProtKB-KW"/>
</dbReference>
<dbReference type="Gene3D" id="2.60.120.10">
    <property type="entry name" value="Jelly Rolls"/>
    <property type="match status" value="1"/>
</dbReference>
<reference evidence="15" key="2">
    <citation type="submission" date="2022-01" db="EMBL/GenBank/DDBJ databases">
        <authorList>
            <person name="Hirooka S."/>
            <person name="Miyagishima S.Y."/>
        </authorList>
    </citation>
    <scope>NUCLEOTIDE SEQUENCE</scope>
    <source>
        <strain evidence="15">NBRC 102759</strain>
    </source>
</reference>
<comment type="caution">
    <text evidence="15">The sequence shown here is derived from an EMBL/GenBank/DDBJ whole genome shotgun (WGS) entry which is preliminary data.</text>
</comment>
<keyword evidence="7" id="KW-0223">Dioxygenase</keyword>
<keyword evidence="10" id="KW-0585">Phenylalanine catabolism</keyword>
<accession>A0A9C7Q4F5</accession>
<feature type="domain" description="Homogentisate 1,2-dioxygenase C-terminal" evidence="13">
    <location>
        <begin position="279"/>
        <end position="430"/>
    </location>
</feature>
<evidence type="ECO:0000256" key="3">
    <source>
        <dbReference type="ARBA" id="ARBA00007757"/>
    </source>
</evidence>
<dbReference type="Proteomes" id="UP001061958">
    <property type="component" value="Unassembled WGS sequence"/>
</dbReference>
<keyword evidence="6" id="KW-0828">Tyrosine catabolism</keyword>
<keyword evidence="5 12" id="KW-0479">Metal-binding</keyword>
<organism evidence="15 16">
    <name type="scientific">Galdieria partita</name>
    <dbReference type="NCBI Taxonomy" id="83374"/>
    <lineage>
        <taxon>Eukaryota</taxon>
        <taxon>Rhodophyta</taxon>
        <taxon>Bangiophyceae</taxon>
        <taxon>Galdieriales</taxon>
        <taxon>Galdieriaceae</taxon>
        <taxon>Galdieria</taxon>
    </lineage>
</organism>
<evidence type="ECO:0000256" key="12">
    <source>
        <dbReference type="PIRSR" id="PIRSR605708-2"/>
    </source>
</evidence>
<dbReference type="FunFam" id="2.60.120.10:FF:000034">
    <property type="entry name" value="Homogentisate 1,2-dioxygenase"/>
    <property type="match status" value="1"/>
</dbReference>
<feature type="domain" description="Homogentisate 1,2-dioxygenase N-terminal" evidence="14">
    <location>
        <begin position="11"/>
        <end position="278"/>
    </location>
</feature>
<dbReference type="GO" id="GO:0005737">
    <property type="term" value="C:cytoplasm"/>
    <property type="evidence" value="ECO:0007669"/>
    <property type="project" value="TreeGrafter"/>
</dbReference>
<dbReference type="Pfam" id="PF04209">
    <property type="entry name" value="HgmA_C"/>
    <property type="match status" value="1"/>
</dbReference>
<dbReference type="Pfam" id="PF20510">
    <property type="entry name" value="HgmA_N"/>
    <property type="match status" value="1"/>
</dbReference>